<dbReference type="Pfam" id="PF13416">
    <property type="entry name" value="SBP_bac_8"/>
    <property type="match status" value="1"/>
</dbReference>
<protein>
    <recommendedName>
        <fullName evidence="4">HTH lacI-type domain-containing protein</fullName>
    </recommendedName>
</protein>
<dbReference type="Gene3D" id="3.40.50.2300">
    <property type="match status" value="2"/>
</dbReference>
<dbReference type="SUPFAM" id="SSF53850">
    <property type="entry name" value="Periplasmic binding protein-like II"/>
    <property type="match status" value="1"/>
</dbReference>
<dbReference type="EMBL" id="BAABXL010000001">
    <property type="protein sequence ID" value="GAA6267540.1"/>
    <property type="molecule type" value="Genomic_DNA"/>
</dbReference>
<keyword evidence="1" id="KW-0805">Transcription regulation</keyword>
<reference evidence="5 6" key="1">
    <citation type="submission" date="2024-04" db="EMBL/GenBank/DDBJ databases">
        <title>Defined microbial consortia suppress multidrug-resistant proinflammatory Enterobacteriaceae via ecological control.</title>
        <authorList>
            <person name="Furuichi M."/>
            <person name="Kawaguchi T."/>
            <person name="Pust M."/>
            <person name="Yasuma K."/>
            <person name="Plichta D."/>
            <person name="Hasegawa N."/>
            <person name="Ohya T."/>
            <person name="Bhattarai S."/>
            <person name="Sasajima S."/>
            <person name="Aoto Y."/>
            <person name="Tuganbaev T."/>
            <person name="Yaginuma M."/>
            <person name="Ueda M."/>
            <person name="Okahashi N."/>
            <person name="Amafuji K."/>
            <person name="Kiridooshi Y."/>
            <person name="Sugita K."/>
            <person name="Strazar M."/>
            <person name="Skelly A."/>
            <person name="Suda W."/>
            <person name="Hattori M."/>
            <person name="Nakamoto N."/>
            <person name="Caballero S."/>
            <person name="Norman J."/>
            <person name="Olle B."/>
            <person name="Tanoue T."/>
            <person name="Arita M."/>
            <person name="Bucci V."/>
            <person name="Atarashi K."/>
            <person name="Xavier R."/>
            <person name="Honda K."/>
        </authorList>
    </citation>
    <scope>NUCLEOTIDE SEQUENCE [LARGE SCALE GENOMIC DNA]</scope>
    <source>
        <strain evidence="6">f13</strain>
    </source>
</reference>
<dbReference type="PROSITE" id="PS50932">
    <property type="entry name" value="HTH_LACI_2"/>
    <property type="match status" value="1"/>
</dbReference>
<dbReference type="PANTHER" id="PTHR30146:SF109">
    <property type="entry name" value="HTH-TYPE TRANSCRIPTIONAL REGULATOR GALS"/>
    <property type="match status" value="1"/>
</dbReference>
<dbReference type="InterPro" id="IPR028082">
    <property type="entry name" value="Peripla_BP_I"/>
</dbReference>
<dbReference type="Pfam" id="PF00356">
    <property type="entry name" value="LacI"/>
    <property type="match status" value="1"/>
</dbReference>
<accession>A0ABQ0AU42</accession>
<evidence type="ECO:0000259" key="4">
    <source>
        <dbReference type="PROSITE" id="PS50932"/>
    </source>
</evidence>
<dbReference type="RefSeq" id="WP_178302194.1">
    <property type="nucleotide sequence ID" value="NZ_BAABXL010000001.1"/>
</dbReference>
<evidence type="ECO:0000256" key="2">
    <source>
        <dbReference type="ARBA" id="ARBA00023125"/>
    </source>
</evidence>
<dbReference type="SUPFAM" id="SSF47413">
    <property type="entry name" value="lambda repressor-like DNA-binding domains"/>
    <property type="match status" value="1"/>
</dbReference>
<proteinExistence type="predicted"/>
<feature type="domain" description="HTH lacI-type" evidence="4">
    <location>
        <begin position="2"/>
        <end position="56"/>
    </location>
</feature>
<evidence type="ECO:0000256" key="1">
    <source>
        <dbReference type="ARBA" id="ARBA00023015"/>
    </source>
</evidence>
<evidence type="ECO:0000256" key="3">
    <source>
        <dbReference type="ARBA" id="ARBA00023163"/>
    </source>
</evidence>
<keyword evidence="2" id="KW-0238">DNA-binding</keyword>
<dbReference type="SUPFAM" id="SSF53822">
    <property type="entry name" value="Periplasmic binding protein-like I"/>
    <property type="match status" value="1"/>
</dbReference>
<organism evidence="5 6">
    <name type="scientific">Enterocloster alcoholdehydrogenati</name>
    <dbReference type="NCBI Taxonomy" id="2547410"/>
    <lineage>
        <taxon>Bacteria</taxon>
        <taxon>Bacillati</taxon>
        <taxon>Bacillota</taxon>
        <taxon>Clostridia</taxon>
        <taxon>Lachnospirales</taxon>
        <taxon>Lachnospiraceae</taxon>
        <taxon>Enterocloster</taxon>
    </lineage>
</organism>
<evidence type="ECO:0000313" key="5">
    <source>
        <dbReference type="EMBL" id="GAA6267540.1"/>
    </source>
</evidence>
<dbReference type="Gene3D" id="1.10.260.40">
    <property type="entry name" value="lambda repressor-like DNA-binding domains"/>
    <property type="match status" value="1"/>
</dbReference>
<evidence type="ECO:0000313" key="6">
    <source>
        <dbReference type="Proteomes" id="UP001600894"/>
    </source>
</evidence>
<dbReference type="PANTHER" id="PTHR30146">
    <property type="entry name" value="LACI-RELATED TRANSCRIPTIONAL REPRESSOR"/>
    <property type="match status" value="1"/>
</dbReference>
<dbReference type="InterPro" id="IPR000843">
    <property type="entry name" value="HTH_LacI"/>
</dbReference>
<dbReference type="Proteomes" id="UP001600894">
    <property type="component" value="Unassembled WGS sequence"/>
</dbReference>
<name>A0ABQ0AU42_9FIRM</name>
<sequence>MPTIKDIAVRAGVSHGTVSNVLNKRGNVSAEKIQLVEQAARELGYKINAQAQQLRAGATRKVCVILPGIGICRYSDFYTGLEETLRSHGFELELTCTDHLVHNEKYAVKKALSRNPAALVIISSMVRNKGFYTEGNHLVFVEQKPKNLPKDAVVAAFDYEKAGRDMAARCVRQGYKNIAILCGNSNDSNRKTFVNGAVSVLDDSDCEYRCFACDDEMSLLESFYILNEKAGFDGVIAAGEEDVRFLKKALDYCPGRSMPDVYALCSKNMAPAEGIIRYSLNYRQLGRRTAEYIMRDYQGREEEKAAGSLELDGSQIQPAMIRMENEGFLAEPLPSMAVSASHADTIHFLTIQNSTSQAIRFLLPKFSQETGIRVNMISVAYDELHTMAEACCQNSSYDLIRIDMAWLSELGKRLYQPLDENAEAVKRLKTRILPNLFKNYSRIGEGFYAFPLDACVQMFFYRKDLFENELIKREYFETYKKKLQIPKDFAAYNEIARFFSRKYNPDSPTRFGTAVTFGRTFLAGCDFLPRYRAGGKSIFDPNGRVNILTGEMREAFESYLETCSCSNGEMYQWWQESTRQFSEGDTAMHIVFSNYASSMIRDLGSRIMGKVGYANVPGGQPLLGGGAVGLSVSSSRREQSLRFLEWLYRRDIAEMICYMGGYIGSREIADNLEIQKRYPWMEHMEQAFSSGWRHYHTDGNPNFREFAFEDILGKAVRSAASGTQDAETALRRAQQECDRLFGRE</sequence>
<gene>
    <name evidence="5" type="ORF">F130042H8_06000</name>
</gene>
<dbReference type="SMART" id="SM00354">
    <property type="entry name" value="HTH_LACI"/>
    <property type="match status" value="1"/>
</dbReference>
<keyword evidence="3" id="KW-0804">Transcription</keyword>
<comment type="caution">
    <text evidence="5">The sequence shown here is derived from an EMBL/GenBank/DDBJ whole genome shotgun (WGS) entry which is preliminary data.</text>
</comment>
<keyword evidence="6" id="KW-1185">Reference proteome</keyword>
<dbReference type="InterPro" id="IPR006059">
    <property type="entry name" value="SBP"/>
</dbReference>
<dbReference type="InterPro" id="IPR010982">
    <property type="entry name" value="Lambda_DNA-bd_dom_sf"/>
</dbReference>
<dbReference type="Gene3D" id="3.40.190.10">
    <property type="entry name" value="Periplasmic binding protein-like II"/>
    <property type="match status" value="2"/>
</dbReference>
<dbReference type="CDD" id="cd01392">
    <property type="entry name" value="HTH_LacI"/>
    <property type="match status" value="1"/>
</dbReference>
<dbReference type="PROSITE" id="PS00356">
    <property type="entry name" value="HTH_LACI_1"/>
    <property type="match status" value="1"/>
</dbReference>